<dbReference type="SMART" id="SM00355">
    <property type="entry name" value="ZnF_C2H2"/>
    <property type="match status" value="2"/>
</dbReference>
<dbReference type="EMBL" id="CAJOBQ010001092">
    <property type="protein sequence ID" value="CAF4454217.1"/>
    <property type="molecule type" value="Genomic_DNA"/>
</dbReference>
<dbReference type="Pfam" id="PF01936">
    <property type="entry name" value="NYN"/>
    <property type="match status" value="1"/>
</dbReference>
<name>A0A818AQC1_9BILA</name>
<dbReference type="GO" id="GO:0005777">
    <property type="term" value="C:peroxisome"/>
    <property type="evidence" value="ECO:0007669"/>
    <property type="project" value="InterPro"/>
</dbReference>
<dbReference type="GO" id="GO:0008270">
    <property type="term" value="F:zinc ion binding"/>
    <property type="evidence" value="ECO:0007669"/>
    <property type="project" value="UniProtKB-KW"/>
</dbReference>
<dbReference type="Gene3D" id="3.40.50.1010">
    <property type="entry name" value="5'-nuclease"/>
    <property type="match status" value="1"/>
</dbReference>
<accession>A0A818AQC1</accession>
<dbReference type="Proteomes" id="UP000663862">
    <property type="component" value="Unassembled WGS sequence"/>
</dbReference>
<feature type="compositionally biased region" description="Polar residues" evidence="2">
    <location>
        <begin position="361"/>
        <end position="371"/>
    </location>
</feature>
<proteinExistence type="predicted"/>
<dbReference type="InterPro" id="IPR024768">
    <property type="entry name" value="Marf1"/>
</dbReference>
<dbReference type="Proteomes" id="UP000663872">
    <property type="component" value="Unassembled WGS sequence"/>
</dbReference>
<dbReference type="OrthoDB" id="549353at2759"/>
<dbReference type="Gene3D" id="4.10.1000.10">
    <property type="entry name" value="Zinc finger, CCCH-type"/>
    <property type="match status" value="1"/>
</dbReference>
<dbReference type="EMBL" id="CAJNYU010001035">
    <property type="protein sequence ID" value="CAF3406368.1"/>
    <property type="molecule type" value="Genomic_DNA"/>
</dbReference>
<evidence type="ECO:0000313" key="6">
    <source>
        <dbReference type="EMBL" id="CAF3450958.1"/>
    </source>
</evidence>
<reference evidence="5" key="1">
    <citation type="submission" date="2021-02" db="EMBL/GenBank/DDBJ databases">
        <authorList>
            <person name="Nowell W R."/>
        </authorList>
    </citation>
    <scope>NUCLEOTIDE SEQUENCE</scope>
</reference>
<comment type="caution">
    <text evidence="5">The sequence shown here is derived from an EMBL/GenBank/DDBJ whole genome shotgun (WGS) entry which is preliminary data.</text>
</comment>
<dbReference type="Proteomes" id="UP000663825">
    <property type="component" value="Unassembled WGS sequence"/>
</dbReference>
<keyword evidence="1" id="KW-0863">Zinc-finger</keyword>
<evidence type="ECO:0000313" key="5">
    <source>
        <dbReference type="EMBL" id="CAF3406368.1"/>
    </source>
</evidence>
<dbReference type="CDD" id="cd10910">
    <property type="entry name" value="PIN_limkain_b1_N_like"/>
    <property type="match status" value="1"/>
</dbReference>
<evidence type="ECO:0000256" key="1">
    <source>
        <dbReference type="PROSITE-ProRule" id="PRU00723"/>
    </source>
</evidence>
<dbReference type="EMBL" id="CAJNYT010002182">
    <property type="protein sequence ID" value="CAF3450958.1"/>
    <property type="molecule type" value="Genomic_DNA"/>
</dbReference>
<evidence type="ECO:0000313" key="4">
    <source>
        <dbReference type="EMBL" id="CAF3380565.1"/>
    </source>
</evidence>
<feature type="region of interest" description="Disordered" evidence="2">
    <location>
        <begin position="238"/>
        <end position="278"/>
    </location>
</feature>
<dbReference type="EMBL" id="CAJOBR010002000">
    <property type="protein sequence ID" value="CAF4650414.1"/>
    <property type="molecule type" value="Genomic_DNA"/>
</dbReference>
<keyword evidence="1" id="KW-0479">Metal-binding</keyword>
<dbReference type="PANTHER" id="PTHR14379:SF3">
    <property type="entry name" value="MEIOSIS REGULATOR AND MRNA STABILITY FACTOR 1"/>
    <property type="match status" value="1"/>
</dbReference>
<feature type="domain" description="C3H1-type" evidence="3">
    <location>
        <begin position="16"/>
        <end position="38"/>
    </location>
</feature>
<evidence type="ECO:0000313" key="9">
    <source>
        <dbReference type="EMBL" id="CAF4650414.1"/>
    </source>
</evidence>
<dbReference type="Proteomes" id="UP000663873">
    <property type="component" value="Unassembled WGS sequence"/>
</dbReference>
<gene>
    <name evidence="5" type="ORF">FME351_LOCUS9553</name>
    <name evidence="6" type="ORF">GRG538_LOCUS14213</name>
    <name evidence="9" type="ORF">QYT958_LOCUS14780</name>
    <name evidence="4" type="ORF">TIS948_LOCUS25908</name>
    <name evidence="8" type="ORF">TSG867_LOCUS17244</name>
    <name evidence="7" type="ORF">UJA718_LOCUS5585</name>
</gene>
<dbReference type="InterPro" id="IPR021139">
    <property type="entry name" value="NYN"/>
</dbReference>
<feature type="zinc finger region" description="C3H1-type" evidence="1">
    <location>
        <begin position="16"/>
        <end position="38"/>
    </location>
</feature>
<dbReference type="InterPro" id="IPR013087">
    <property type="entry name" value="Znf_C2H2_type"/>
</dbReference>
<keyword evidence="1" id="KW-0862">Zinc</keyword>
<dbReference type="Proteomes" id="UP000663848">
    <property type="component" value="Unassembled WGS sequence"/>
</dbReference>
<dbReference type="PANTHER" id="PTHR14379">
    <property type="entry name" value="LIMKAIN B LKAP"/>
    <property type="match status" value="1"/>
</dbReference>
<evidence type="ECO:0000313" key="8">
    <source>
        <dbReference type="EMBL" id="CAF4454217.1"/>
    </source>
</evidence>
<dbReference type="Proteomes" id="UP000663869">
    <property type="component" value="Unassembled WGS sequence"/>
</dbReference>
<dbReference type="AlphaFoldDB" id="A0A818AQC1"/>
<dbReference type="EMBL" id="CAJNXB010004537">
    <property type="protein sequence ID" value="CAF3380565.1"/>
    <property type="molecule type" value="Genomic_DNA"/>
</dbReference>
<sequence length="512" mass="59004">MAAVDNEKLSILELTDCIYFLRGHCMFNGKCHYRHCQAAIQQLEQCFKWPGSCRDKNCPYRHTGKPSKMLKSSVQEKDFISFFWDIENVPIPKGQKPFDIVQRIRQKLVVESGLQEADFSCFCNINTISQDNQHNLHHANVRIVHVPDRKSGAVDRQIMLELDRFERIHRPPATVVLISGDIDFVGKLSDLRHQAGFHVIVIHNKPAKDELKATVHTHYPWEYFTESNGQHEIIMEDKSKRSGSQRRNLNSNFNDQTNNNSHFDHKIPVPKPRQSRSKTRVNLQNETNIVQNNNVPQNFPVMYPRATSANRNYKRMDYSPSRKPQNWRYYNTMGYFYSDSYAPPPSVPNPIATTRARKRQSASVFSSNRQNNRMFTSSEQISPTINNDLGQTEQKLLSCAHCNNRYGTIQALRQHQKDRKHLFFCPVCCCSFTEPNNLKQHQTAKGHDISTKISHQDTTNDTSNKMCQLADSVEHKLDVSNTTKILSENHQTSTVNNSTIDKNTNNVDIDVS</sequence>
<evidence type="ECO:0000259" key="3">
    <source>
        <dbReference type="PROSITE" id="PS50103"/>
    </source>
</evidence>
<feature type="region of interest" description="Disordered" evidence="2">
    <location>
        <begin position="351"/>
        <end position="371"/>
    </location>
</feature>
<dbReference type="InterPro" id="IPR000571">
    <property type="entry name" value="Znf_CCCH"/>
</dbReference>
<protein>
    <recommendedName>
        <fullName evidence="3">C3H1-type domain-containing protein</fullName>
    </recommendedName>
</protein>
<organism evidence="5 10">
    <name type="scientific">Rotaria socialis</name>
    <dbReference type="NCBI Taxonomy" id="392032"/>
    <lineage>
        <taxon>Eukaryota</taxon>
        <taxon>Metazoa</taxon>
        <taxon>Spiralia</taxon>
        <taxon>Gnathifera</taxon>
        <taxon>Rotifera</taxon>
        <taxon>Eurotatoria</taxon>
        <taxon>Bdelloidea</taxon>
        <taxon>Philodinida</taxon>
        <taxon>Philodinidae</taxon>
        <taxon>Rotaria</taxon>
    </lineage>
</organism>
<dbReference type="Gene3D" id="3.30.160.60">
    <property type="entry name" value="Classic Zinc Finger"/>
    <property type="match status" value="1"/>
</dbReference>
<dbReference type="EMBL" id="CAJOBP010000493">
    <property type="protein sequence ID" value="CAF4185419.1"/>
    <property type="molecule type" value="Genomic_DNA"/>
</dbReference>
<keyword evidence="11" id="KW-1185">Reference proteome</keyword>
<dbReference type="GO" id="GO:1905762">
    <property type="term" value="F:CCR4-NOT complex binding"/>
    <property type="evidence" value="ECO:0007669"/>
    <property type="project" value="TreeGrafter"/>
</dbReference>
<feature type="compositionally biased region" description="Low complexity" evidence="2">
    <location>
        <begin position="248"/>
        <end position="260"/>
    </location>
</feature>
<evidence type="ECO:0000256" key="2">
    <source>
        <dbReference type="SAM" id="MobiDB-lite"/>
    </source>
</evidence>
<dbReference type="GO" id="GO:0010468">
    <property type="term" value="P:regulation of gene expression"/>
    <property type="evidence" value="ECO:0007669"/>
    <property type="project" value="InterPro"/>
</dbReference>
<dbReference type="GO" id="GO:0004540">
    <property type="term" value="F:RNA nuclease activity"/>
    <property type="evidence" value="ECO:0007669"/>
    <property type="project" value="InterPro"/>
</dbReference>
<evidence type="ECO:0000313" key="11">
    <source>
        <dbReference type="Proteomes" id="UP000663873"/>
    </source>
</evidence>
<evidence type="ECO:0000313" key="7">
    <source>
        <dbReference type="EMBL" id="CAF4185419.1"/>
    </source>
</evidence>
<dbReference type="PROSITE" id="PS50103">
    <property type="entry name" value="ZF_C3H1"/>
    <property type="match status" value="1"/>
</dbReference>
<dbReference type="PROSITE" id="PS00028">
    <property type="entry name" value="ZINC_FINGER_C2H2_1"/>
    <property type="match status" value="2"/>
</dbReference>
<evidence type="ECO:0000313" key="10">
    <source>
        <dbReference type="Proteomes" id="UP000663869"/>
    </source>
</evidence>